<comment type="caution">
    <text evidence="2">The sequence shown here is derived from an EMBL/GenBank/DDBJ whole genome shotgun (WGS) entry which is preliminary data.</text>
</comment>
<proteinExistence type="predicted"/>
<dbReference type="PROSITE" id="PS00028">
    <property type="entry name" value="ZINC_FINGER_C2H2_1"/>
    <property type="match status" value="1"/>
</dbReference>
<protein>
    <recommendedName>
        <fullName evidence="1">C2H2-type domain-containing protein</fullName>
    </recommendedName>
</protein>
<evidence type="ECO:0000313" key="2">
    <source>
        <dbReference type="EMBL" id="KAL0630266.1"/>
    </source>
</evidence>
<feature type="domain" description="C2H2-type" evidence="1">
    <location>
        <begin position="11"/>
        <end position="32"/>
    </location>
</feature>
<dbReference type="EMBL" id="JBBBZM010000891">
    <property type="protein sequence ID" value="KAL0630266.1"/>
    <property type="molecule type" value="Genomic_DNA"/>
</dbReference>
<sequence length="251" mass="28651">MPTHSNADTRCPFCRCSYRYATAFENHIRTKHADLTEVYFAEGDPDSPLEDAGPLPYIEDNGNDSDGEIIEFLNDEDEDISHQRNLYIQTFADAGRPTGDVKHYREHQRNLIEYLIEPFNDVHDFCLAKWLIDSKISMTKINEYFSSGLYLNDGGSFRSAKTLHAVISDLPTTLGEPSWSLQKTKVVGGEDGVPGEDIAYAYRDPMTCIQYLLRQSVFAGDMVFSPVKEFDTGGEQCYSERHTGDWWWDMQ</sequence>
<feature type="non-terminal residue" evidence="2">
    <location>
        <position position="251"/>
    </location>
</feature>
<accession>A0ABR3G3T2</accession>
<organism evidence="2 3">
    <name type="scientific">Discina gigas</name>
    <dbReference type="NCBI Taxonomy" id="1032678"/>
    <lineage>
        <taxon>Eukaryota</taxon>
        <taxon>Fungi</taxon>
        <taxon>Dikarya</taxon>
        <taxon>Ascomycota</taxon>
        <taxon>Pezizomycotina</taxon>
        <taxon>Pezizomycetes</taxon>
        <taxon>Pezizales</taxon>
        <taxon>Discinaceae</taxon>
        <taxon>Discina</taxon>
    </lineage>
</organism>
<keyword evidence="3" id="KW-1185">Reference proteome</keyword>
<gene>
    <name evidence="2" type="ORF">Q9L58_010887</name>
</gene>
<evidence type="ECO:0000313" key="3">
    <source>
        <dbReference type="Proteomes" id="UP001447188"/>
    </source>
</evidence>
<evidence type="ECO:0000259" key="1">
    <source>
        <dbReference type="PROSITE" id="PS00028"/>
    </source>
</evidence>
<dbReference type="InterPro" id="IPR041078">
    <property type="entry name" value="Plavaka"/>
</dbReference>
<name>A0ABR3G3T2_9PEZI</name>
<dbReference type="Pfam" id="PF18759">
    <property type="entry name" value="Plavaka"/>
    <property type="match status" value="1"/>
</dbReference>
<dbReference type="InterPro" id="IPR013087">
    <property type="entry name" value="Znf_C2H2_type"/>
</dbReference>
<dbReference type="Proteomes" id="UP001447188">
    <property type="component" value="Unassembled WGS sequence"/>
</dbReference>
<reference evidence="2 3" key="1">
    <citation type="submission" date="2024-02" db="EMBL/GenBank/DDBJ databases">
        <title>Discinaceae phylogenomics.</title>
        <authorList>
            <person name="Dirks A.C."/>
            <person name="James T.Y."/>
        </authorList>
    </citation>
    <scope>NUCLEOTIDE SEQUENCE [LARGE SCALE GENOMIC DNA]</scope>
    <source>
        <strain evidence="2 3">ACD0624</strain>
    </source>
</reference>